<reference evidence="3 4" key="1">
    <citation type="journal article" date="2018" name="PLoS Genet.">
        <title>Population sequencing reveals clonal diversity and ancestral inbreeding in the grapevine cultivar Chardonnay.</title>
        <authorList>
            <person name="Roach M.J."/>
            <person name="Johnson D.L."/>
            <person name="Bohlmann J."/>
            <person name="van Vuuren H.J."/>
            <person name="Jones S.J."/>
            <person name="Pretorius I.S."/>
            <person name="Schmidt S.A."/>
            <person name="Borneman A.R."/>
        </authorList>
    </citation>
    <scope>NUCLEOTIDE SEQUENCE [LARGE SCALE GENOMIC DNA]</scope>
    <source>
        <strain evidence="4">cv. Chardonnay</strain>
        <tissue evidence="3">Leaf</tissue>
    </source>
</reference>
<dbReference type="AlphaFoldDB" id="A0A438I578"/>
<evidence type="ECO:0000313" key="4">
    <source>
        <dbReference type="Proteomes" id="UP000288805"/>
    </source>
</evidence>
<feature type="domain" description="DUF4220" evidence="2">
    <location>
        <begin position="60"/>
        <end position="134"/>
    </location>
</feature>
<organism evidence="3 4">
    <name type="scientific">Vitis vinifera</name>
    <name type="common">Grape</name>
    <dbReference type="NCBI Taxonomy" id="29760"/>
    <lineage>
        <taxon>Eukaryota</taxon>
        <taxon>Viridiplantae</taxon>
        <taxon>Streptophyta</taxon>
        <taxon>Embryophyta</taxon>
        <taxon>Tracheophyta</taxon>
        <taxon>Spermatophyta</taxon>
        <taxon>Magnoliopsida</taxon>
        <taxon>eudicotyledons</taxon>
        <taxon>Gunneridae</taxon>
        <taxon>Pentapetalae</taxon>
        <taxon>rosids</taxon>
        <taxon>Vitales</taxon>
        <taxon>Vitaceae</taxon>
        <taxon>Viteae</taxon>
        <taxon>Vitis</taxon>
    </lineage>
</organism>
<dbReference type="InterPro" id="IPR025315">
    <property type="entry name" value="DUF4220"/>
</dbReference>
<accession>A0A438I578</accession>
<gene>
    <name evidence="3" type="ORF">CK203_030185</name>
</gene>
<protein>
    <recommendedName>
        <fullName evidence="2">DUF4220 domain-containing protein</fullName>
    </recommendedName>
</protein>
<name>A0A438I578_VITVI</name>
<sequence length="753" mass="87123">MIIMNRRIVQEILPVIVIGFLNDWLLRVFILVSLFSQIELLLLGNRRKYTPGNWLRSIIWQAYATKDAIIDISIGVLFKCQGTSEDNSSQQNDMIKAFWLAFLLLHLGGPDTITAYSLEDNELWRRQLIQLFLKTDQVWGENLVSKPLEREPLEREPLEREALEREALEREPLEREALEREALEREPLEREALHRVPLDRVPLDRVSLDWVPLVPPIGCPRYPRVPLDREPSCACATFMAGCNGLCCAAFMAEYDGVSYAAFRAECDCKKAETYFVSCQPESETSEVVNTPSPDPRNKSIPVAAPLQKAIEFFPKFKRLFTDVVLEPTDLEQSKSFFKNIPWTEAFEAIEIELGFMYDVFYTKRMVAYDEWGLVRRFICLFSEISTFMVFLTIDKHEYSNIDVIITWLLLVGAIVQEIYSIILLCSSDWTMSWLSKQDKTRVTALICEAISSSRLPFLFPANKRWSDSMAQYSLISYSLKNLPIKFSEVWEFFCISLMLEELSEVWNFFCICPMLECSSKNSNVVPKYLKKLIFEQLQEKSRHAPGIKEAKELCARRGDWTLEKMNCSSRLGWSTGGDFDKSILLWHLATDLCYYTDLAENSNRKASKLLSDYMVYLLVKHPVMLPDGIGQIRFQDSCSEATEIFQCVKDRIQACKRLFLQPPLKVKGDRSKSVLSDACRLAKSLQSLETEEEWNCEKKWELMSHVWVEMLCYAAFHCPRNEHAKELTQGGELLTHVWLLMAHFGITEHVYQD</sequence>
<feature type="domain" description="DUF4220" evidence="2">
    <location>
        <begin position="296"/>
        <end position="477"/>
    </location>
</feature>
<evidence type="ECO:0000256" key="1">
    <source>
        <dbReference type="SAM" id="Phobius"/>
    </source>
</evidence>
<dbReference type="Proteomes" id="UP000288805">
    <property type="component" value="Unassembled WGS sequence"/>
</dbReference>
<dbReference type="InterPro" id="IPR007658">
    <property type="entry name" value="DUF594"/>
</dbReference>
<comment type="caution">
    <text evidence="3">The sequence shown here is derived from an EMBL/GenBank/DDBJ whole genome shotgun (WGS) entry which is preliminary data.</text>
</comment>
<dbReference type="EMBL" id="QGNW01000141">
    <property type="protein sequence ID" value="RVW91861.1"/>
    <property type="molecule type" value="Genomic_DNA"/>
</dbReference>
<evidence type="ECO:0000259" key="2">
    <source>
        <dbReference type="Pfam" id="PF13968"/>
    </source>
</evidence>
<keyword evidence="1" id="KW-0812">Transmembrane</keyword>
<evidence type="ECO:0000313" key="3">
    <source>
        <dbReference type="EMBL" id="RVW91861.1"/>
    </source>
</evidence>
<keyword evidence="1" id="KW-1133">Transmembrane helix</keyword>
<dbReference type="PANTHER" id="PTHR31325">
    <property type="entry name" value="OS01G0798800 PROTEIN-RELATED"/>
    <property type="match status" value="1"/>
</dbReference>
<dbReference type="Pfam" id="PF13968">
    <property type="entry name" value="DUF4220"/>
    <property type="match status" value="2"/>
</dbReference>
<feature type="transmembrane region" description="Helical" evidence="1">
    <location>
        <begin position="12"/>
        <end position="35"/>
    </location>
</feature>
<dbReference type="Pfam" id="PF04578">
    <property type="entry name" value="DUF594"/>
    <property type="match status" value="1"/>
</dbReference>
<proteinExistence type="predicted"/>
<keyword evidence="1" id="KW-0472">Membrane</keyword>